<dbReference type="Gene3D" id="1.10.287.110">
    <property type="entry name" value="DnaJ domain"/>
    <property type="match status" value="1"/>
</dbReference>
<dbReference type="RefSeq" id="XP_014154485.1">
    <property type="nucleotide sequence ID" value="XM_014299010.1"/>
</dbReference>
<feature type="domain" description="J" evidence="7">
    <location>
        <begin position="6"/>
        <end position="70"/>
    </location>
</feature>
<evidence type="ECO:0000256" key="1">
    <source>
        <dbReference type="ARBA" id="ARBA00022723"/>
    </source>
</evidence>
<dbReference type="AlphaFoldDB" id="A0A0L0FXC0"/>
<dbReference type="eggNOG" id="KOG0712">
    <property type="taxonomic scope" value="Eukaryota"/>
</dbReference>
<dbReference type="OrthoDB" id="550424at2759"/>
<gene>
    <name evidence="9" type="ORF">SARC_07054</name>
</gene>
<feature type="region of interest" description="Disordered" evidence="6">
    <location>
        <begin position="378"/>
        <end position="406"/>
    </location>
</feature>
<dbReference type="PROSITE" id="PS50076">
    <property type="entry name" value="DNAJ_2"/>
    <property type="match status" value="1"/>
</dbReference>
<reference evidence="9 10" key="1">
    <citation type="submission" date="2011-02" db="EMBL/GenBank/DDBJ databases">
        <title>The Genome Sequence of Sphaeroforma arctica JP610.</title>
        <authorList>
            <consortium name="The Broad Institute Genome Sequencing Platform"/>
            <person name="Russ C."/>
            <person name="Cuomo C."/>
            <person name="Young S.K."/>
            <person name="Zeng Q."/>
            <person name="Gargeya S."/>
            <person name="Alvarado L."/>
            <person name="Berlin A."/>
            <person name="Chapman S.B."/>
            <person name="Chen Z."/>
            <person name="Freedman E."/>
            <person name="Gellesch M."/>
            <person name="Goldberg J."/>
            <person name="Griggs A."/>
            <person name="Gujja S."/>
            <person name="Heilman E."/>
            <person name="Heiman D."/>
            <person name="Howarth C."/>
            <person name="Mehta T."/>
            <person name="Neiman D."/>
            <person name="Pearson M."/>
            <person name="Roberts A."/>
            <person name="Saif S."/>
            <person name="Shea T."/>
            <person name="Shenoy N."/>
            <person name="Sisk P."/>
            <person name="Stolte C."/>
            <person name="Sykes S."/>
            <person name="White J."/>
            <person name="Yandava C."/>
            <person name="Burger G."/>
            <person name="Gray M.W."/>
            <person name="Holland P.W.H."/>
            <person name="King N."/>
            <person name="Lang F.B.F."/>
            <person name="Roger A.J."/>
            <person name="Ruiz-Trillo I."/>
            <person name="Haas B."/>
            <person name="Nusbaum C."/>
            <person name="Birren B."/>
        </authorList>
    </citation>
    <scope>NUCLEOTIDE SEQUENCE [LARGE SCALE GENOMIC DNA]</scope>
    <source>
        <strain evidence="9 10">JP610</strain>
    </source>
</reference>
<evidence type="ECO:0000256" key="6">
    <source>
        <dbReference type="SAM" id="MobiDB-lite"/>
    </source>
</evidence>
<evidence type="ECO:0000313" key="9">
    <source>
        <dbReference type="EMBL" id="KNC80583.1"/>
    </source>
</evidence>
<dbReference type="SMART" id="SM00271">
    <property type="entry name" value="DnaJ"/>
    <property type="match status" value="1"/>
</dbReference>
<dbReference type="GO" id="GO:0051082">
    <property type="term" value="F:unfolded protein binding"/>
    <property type="evidence" value="ECO:0007669"/>
    <property type="project" value="InterPro"/>
</dbReference>
<evidence type="ECO:0000256" key="3">
    <source>
        <dbReference type="ARBA" id="ARBA00022771"/>
    </source>
</evidence>
<dbReference type="EMBL" id="KQ242132">
    <property type="protein sequence ID" value="KNC80583.1"/>
    <property type="molecule type" value="Genomic_DNA"/>
</dbReference>
<keyword evidence="10" id="KW-1185">Reference proteome</keyword>
<organism evidence="9 10">
    <name type="scientific">Sphaeroforma arctica JP610</name>
    <dbReference type="NCBI Taxonomy" id="667725"/>
    <lineage>
        <taxon>Eukaryota</taxon>
        <taxon>Ichthyosporea</taxon>
        <taxon>Ichthyophonida</taxon>
        <taxon>Sphaeroforma</taxon>
    </lineage>
</organism>
<dbReference type="GO" id="GO:0008270">
    <property type="term" value="F:zinc ion binding"/>
    <property type="evidence" value="ECO:0007669"/>
    <property type="project" value="UniProtKB-KW"/>
</dbReference>
<dbReference type="PRINTS" id="PR00625">
    <property type="entry name" value="JDOMAIN"/>
</dbReference>
<dbReference type="InterPro" id="IPR001305">
    <property type="entry name" value="HSP_DnaJ_Cys-rich_dom"/>
</dbReference>
<proteinExistence type="inferred from homology"/>
<dbReference type="CDD" id="cd06257">
    <property type="entry name" value="DnaJ"/>
    <property type="match status" value="1"/>
</dbReference>
<dbReference type="InterPro" id="IPR044713">
    <property type="entry name" value="DNJA1/2-like"/>
</dbReference>
<dbReference type="Proteomes" id="UP000054560">
    <property type="component" value="Unassembled WGS sequence"/>
</dbReference>
<dbReference type="InterPro" id="IPR036410">
    <property type="entry name" value="HSP_DnaJ_Cys-rich_dom_sf"/>
</dbReference>
<feature type="domain" description="CR-type" evidence="8">
    <location>
        <begin position="134"/>
        <end position="216"/>
    </location>
</feature>
<dbReference type="Pfam" id="PF00684">
    <property type="entry name" value="DnaJ_CXXCXGXG"/>
    <property type="match status" value="1"/>
</dbReference>
<name>A0A0L0FXC0_9EUKA</name>
<evidence type="ECO:0000256" key="5">
    <source>
        <dbReference type="PROSITE-ProRule" id="PRU00546"/>
    </source>
</evidence>
<accession>A0A0L0FXC0</accession>
<sequence>MVKETGFYDTFGVKPDASASEIKKAYRKLALRYHPDRNPEAEAQEKFKDISYQFAVLEDPEKRALYDRVGEQGLKEGGMDRSGFSPEDIISQMFPGFGGGMFGGMGGMGGRHRQHRGKDVVHELAITLEQLYSGTTKKLMMRKNVICKGCDGKGGKDARQCSACRGRGIRMHVQQIAPGMMQQFQGPCNECDGQGTIMKPKDRCKTCSGKKTTSERKLFEVHVDRGMRDGEKVVFEGEADQEPDIPSGDVVVILREKPHEVFQRKDLHLVMKMKITLLEALCGFVKPVTQLDGRVLHVTALPGMVVADDKLMTIKGEGMPQIRHPELKGDLIIQFDVQYPERLDEAQRALIEKALGPLPDSIMETDVSETVFLEEFDPNTTDFSQQVDEDDDPRMHGGPGVQCQNQ</sequence>
<dbReference type="GO" id="GO:0005524">
    <property type="term" value="F:ATP binding"/>
    <property type="evidence" value="ECO:0007669"/>
    <property type="project" value="InterPro"/>
</dbReference>
<evidence type="ECO:0000256" key="4">
    <source>
        <dbReference type="ARBA" id="ARBA00022833"/>
    </source>
</evidence>
<keyword evidence="1 5" id="KW-0479">Metal-binding</keyword>
<dbReference type="CDD" id="cd10747">
    <property type="entry name" value="DnaJ_C"/>
    <property type="match status" value="1"/>
</dbReference>
<evidence type="ECO:0000313" key="10">
    <source>
        <dbReference type="Proteomes" id="UP000054560"/>
    </source>
</evidence>
<dbReference type="Pfam" id="PF01556">
    <property type="entry name" value="DnaJ_C"/>
    <property type="match status" value="1"/>
</dbReference>
<evidence type="ECO:0000259" key="7">
    <source>
        <dbReference type="PROSITE" id="PS50076"/>
    </source>
</evidence>
<dbReference type="FunFam" id="2.10.230.10:FF:000001">
    <property type="entry name" value="DnaJ subfamily A member 2"/>
    <property type="match status" value="1"/>
</dbReference>
<dbReference type="GO" id="GO:0006457">
    <property type="term" value="P:protein folding"/>
    <property type="evidence" value="ECO:0007669"/>
    <property type="project" value="InterPro"/>
</dbReference>
<dbReference type="HAMAP" id="MF_01152">
    <property type="entry name" value="DnaJ"/>
    <property type="match status" value="1"/>
</dbReference>
<dbReference type="FunFam" id="2.60.260.20:FF:000003">
    <property type="entry name" value="DnaJ subfamily A member 2"/>
    <property type="match status" value="1"/>
</dbReference>
<protein>
    <submittedName>
        <fullName evidence="9">Uncharacterized protein</fullName>
    </submittedName>
</protein>
<dbReference type="SUPFAM" id="SSF57938">
    <property type="entry name" value="DnaJ/Hsp40 cysteine-rich domain"/>
    <property type="match status" value="1"/>
</dbReference>
<dbReference type="Gene3D" id="2.10.230.10">
    <property type="entry name" value="Heat shock protein DnaJ, cysteine-rich domain"/>
    <property type="match status" value="1"/>
</dbReference>
<feature type="zinc finger region" description="CR-type" evidence="5">
    <location>
        <begin position="134"/>
        <end position="216"/>
    </location>
</feature>
<dbReference type="STRING" id="667725.A0A0L0FXC0"/>
<dbReference type="Gene3D" id="2.60.260.20">
    <property type="entry name" value="Urease metallochaperone UreE, N-terminal domain"/>
    <property type="match status" value="2"/>
</dbReference>
<keyword evidence="2" id="KW-0677">Repeat</keyword>
<dbReference type="InterPro" id="IPR018253">
    <property type="entry name" value="DnaJ_domain_CS"/>
</dbReference>
<dbReference type="CDD" id="cd10719">
    <property type="entry name" value="DnaJ_zf"/>
    <property type="match status" value="1"/>
</dbReference>
<dbReference type="InterPro" id="IPR002939">
    <property type="entry name" value="DnaJ_C"/>
</dbReference>
<dbReference type="Pfam" id="PF00226">
    <property type="entry name" value="DnaJ"/>
    <property type="match status" value="1"/>
</dbReference>
<dbReference type="GO" id="GO:0030544">
    <property type="term" value="F:Hsp70 protein binding"/>
    <property type="evidence" value="ECO:0007669"/>
    <property type="project" value="InterPro"/>
</dbReference>
<evidence type="ECO:0000259" key="8">
    <source>
        <dbReference type="PROSITE" id="PS51188"/>
    </source>
</evidence>
<dbReference type="PROSITE" id="PS51188">
    <property type="entry name" value="ZF_CR"/>
    <property type="match status" value="1"/>
</dbReference>
<dbReference type="SUPFAM" id="SSF49493">
    <property type="entry name" value="HSP40/DnaJ peptide-binding domain"/>
    <property type="match status" value="2"/>
</dbReference>
<keyword evidence="4 5" id="KW-0862">Zinc</keyword>
<evidence type="ECO:0000256" key="2">
    <source>
        <dbReference type="ARBA" id="ARBA00022737"/>
    </source>
</evidence>
<dbReference type="InterPro" id="IPR001623">
    <property type="entry name" value="DnaJ_domain"/>
</dbReference>
<dbReference type="GeneID" id="25907558"/>
<dbReference type="GO" id="GO:0009408">
    <property type="term" value="P:response to heat"/>
    <property type="evidence" value="ECO:0007669"/>
    <property type="project" value="InterPro"/>
</dbReference>
<keyword evidence="3 5" id="KW-0863">Zinc-finger</keyword>
<dbReference type="InterPro" id="IPR008971">
    <property type="entry name" value="HSP40/DnaJ_pept-bd"/>
</dbReference>
<dbReference type="PROSITE" id="PS00636">
    <property type="entry name" value="DNAJ_1"/>
    <property type="match status" value="1"/>
</dbReference>
<dbReference type="InterPro" id="IPR036869">
    <property type="entry name" value="J_dom_sf"/>
</dbReference>
<dbReference type="InterPro" id="IPR012724">
    <property type="entry name" value="DnaJ"/>
</dbReference>
<dbReference type="PANTHER" id="PTHR43888">
    <property type="entry name" value="DNAJ-LIKE-2, ISOFORM A-RELATED"/>
    <property type="match status" value="1"/>
</dbReference>
<dbReference type="SUPFAM" id="SSF46565">
    <property type="entry name" value="Chaperone J-domain"/>
    <property type="match status" value="1"/>
</dbReference>